<evidence type="ECO:0000256" key="2">
    <source>
        <dbReference type="ARBA" id="ARBA00022741"/>
    </source>
</evidence>
<comment type="similarity">
    <text evidence="1">Belongs to the small GTPase superfamily. Rho family.</text>
</comment>
<evidence type="ECO:0000259" key="5">
    <source>
        <dbReference type="PROSITE" id="PS51423"/>
    </source>
</evidence>
<dbReference type="PRINTS" id="PR00449">
    <property type="entry name" value="RASTRNSFRMNG"/>
</dbReference>
<evidence type="ECO:0000256" key="1">
    <source>
        <dbReference type="ARBA" id="ARBA00010142"/>
    </source>
</evidence>
<feature type="domain" description="Miro" evidence="5">
    <location>
        <begin position="15"/>
        <end position="183"/>
    </location>
</feature>
<accession>A0A5B7A623</accession>
<keyword evidence="3" id="KW-0342">GTP-binding</keyword>
<gene>
    <name evidence="6" type="ORF">Din_020789</name>
</gene>
<evidence type="ECO:0000313" key="6">
    <source>
        <dbReference type="EMBL" id="MPA51348.1"/>
    </source>
</evidence>
<dbReference type="InterPro" id="IPR020860">
    <property type="entry name" value="MIRO_dom"/>
</dbReference>
<dbReference type="InterPro" id="IPR003578">
    <property type="entry name" value="Small_GTPase_Rho"/>
</dbReference>
<evidence type="ECO:0000256" key="4">
    <source>
        <dbReference type="ARBA" id="ARBA00023288"/>
    </source>
</evidence>
<keyword evidence="4" id="KW-0449">Lipoprotein</keyword>
<name>A0A5B7A623_DAVIN</name>
<dbReference type="EMBL" id="GHES01020789">
    <property type="protein sequence ID" value="MPA51348.1"/>
    <property type="molecule type" value="Transcribed_RNA"/>
</dbReference>
<dbReference type="Gene3D" id="3.40.50.300">
    <property type="entry name" value="P-loop containing nucleotide triphosphate hydrolases"/>
    <property type="match status" value="1"/>
</dbReference>
<dbReference type="PANTHER" id="PTHR24072">
    <property type="entry name" value="RHO FAMILY GTPASE"/>
    <property type="match status" value="1"/>
</dbReference>
<dbReference type="SMART" id="SM00175">
    <property type="entry name" value="RAB"/>
    <property type="match status" value="1"/>
</dbReference>
<dbReference type="SMART" id="SM00174">
    <property type="entry name" value="RHO"/>
    <property type="match status" value="1"/>
</dbReference>
<dbReference type="SUPFAM" id="SSF52540">
    <property type="entry name" value="P-loop containing nucleoside triphosphate hydrolases"/>
    <property type="match status" value="1"/>
</dbReference>
<dbReference type="GO" id="GO:0003924">
    <property type="term" value="F:GTPase activity"/>
    <property type="evidence" value="ECO:0007669"/>
    <property type="project" value="InterPro"/>
</dbReference>
<evidence type="ECO:0000256" key="3">
    <source>
        <dbReference type="ARBA" id="ARBA00023134"/>
    </source>
</evidence>
<dbReference type="GO" id="GO:0007264">
    <property type="term" value="P:small GTPase-mediated signal transduction"/>
    <property type="evidence" value="ECO:0007669"/>
    <property type="project" value="InterPro"/>
</dbReference>
<dbReference type="Pfam" id="PF00071">
    <property type="entry name" value="Ras"/>
    <property type="match status" value="1"/>
</dbReference>
<dbReference type="GO" id="GO:0005525">
    <property type="term" value="F:GTP binding"/>
    <property type="evidence" value="ECO:0007669"/>
    <property type="project" value="UniProtKB-KW"/>
</dbReference>
<protein>
    <recommendedName>
        <fullName evidence="5">Miro domain-containing protein</fullName>
    </recommendedName>
</protein>
<reference evidence="6" key="1">
    <citation type="submission" date="2019-08" db="EMBL/GenBank/DDBJ databases">
        <title>Reference gene set and small RNA set construction with multiple tissues from Davidia involucrata Baill.</title>
        <authorList>
            <person name="Yang H."/>
            <person name="Zhou C."/>
            <person name="Li G."/>
            <person name="Wang J."/>
            <person name="Gao P."/>
            <person name="Wang M."/>
            <person name="Wang R."/>
            <person name="Zhao Y."/>
        </authorList>
    </citation>
    <scope>NUCLEOTIDE SEQUENCE</scope>
    <source>
        <tissue evidence="6">Mixed with DoveR01_LX</tissue>
    </source>
</reference>
<organism evidence="6">
    <name type="scientific">Davidia involucrata</name>
    <name type="common">Dove tree</name>
    <dbReference type="NCBI Taxonomy" id="16924"/>
    <lineage>
        <taxon>Eukaryota</taxon>
        <taxon>Viridiplantae</taxon>
        <taxon>Streptophyta</taxon>
        <taxon>Embryophyta</taxon>
        <taxon>Tracheophyta</taxon>
        <taxon>Spermatophyta</taxon>
        <taxon>Magnoliopsida</taxon>
        <taxon>eudicotyledons</taxon>
        <taxon>Gunneridae</taxon>
        <taxon>Pentapetalae</taxon>
        <taxon>asterids</taxon>
        <taxon>Cornales</taxon>
        <taxon>Nyssaceae</taxon>
        <taxon>Davidia</taxon>
    </lineage>
</organism>
<keyword evidence="2" id="KW-0547">Nucleotide-binding</keyword>
<proteinExistence type="inferred from homology"/>
<dbReference type="AlphaFoldDB" id="A0A5B7A623"/>
<sequence length="188" mass="20622">MVGRGSAAKAKSGGPPGVRIVVAGDRGSGKSSLIVTAATETFRANVPPLLPPTRLRDDLYPDRVPVTIIDTSSSVETRGILAEELKRADAVVLTYACDQPATLDRLSTFWLPELRRLEVRVPVIVVGCKLDLRDEQQPGSLEQVMSPIMQQFREIETISGDWMSKHPYAFHALFLQIEGDLEHFVKAG</sequence>
<dbReference type="PROSITE" id="PS51423">
    <property type="entry name" value="MIRO"/>
    <property type="match status" value="1"/>
</dbReference>
<dbReference type="InterPro" id="IPR027417">
    <property type="entry name" value="P-loop_NTPase"/>
</dbReference>
<dbReference type="InterPro" id="IPR001806">
    <property type="entry name" value="Small_GTPase"/>
</dbReference>